<dbReference type="EMBL" id="FNAN01000007">
    <property type="protein sequence ID" value="SDE82120.1"/>
    <property type="molecule type" value="Genomic_DNA"/>
</dbReference>
<proteinExistence type="predicted"/>
<protein>
    <submittedName>
        <fullName evidence="1">Uncharacterized protein</fullName>
    </submittedName>
</protein>
<dbReference type="Proteomes" id="UP000198748">
    <property type="component" value="Unassembled WGS sequence"/>
</dbReference>
<gene>
    <name evidence="1" type="ORF">SAMN04487996_10792</name>
</gene>
<keyword evidence="2" id="KW-1185">Reference proteome</keyword>
<sequence length="69" mass="7551">MRRVLSLCLHFSFCPYGEAEILRKVDYGPDKFGFPSCQKVYAATKLAGDKPACLNRSLMATGAAIVCYG</sequence>
<name>A0A1G7G217_9BACT</name>
<reference evidence="2" key="1">
    <citation type="submission" date="2016-10" db="EMBL/GenBank/DDBJ databases">
        <authorList>
            <person name="Varghese N."/>
            <person name="Submissions S."/>
        </authorList>
    </citation>
    <scope>NUCLEOTIDE SEQUENCE [LARGE SCALE GENOMIC DNA]</scope>
    <source>
        <strain evidence="2">DSM 25329</strain>
    </source>
</reference>
<accession>A0A1G7G217</accession>
<evidence type="ECO:0000313" key="2">
    <source>
        <dbReference type="Proteomes" id="UP000198748"/>
    </source>
</evidence>
<evidence type="ECO:0000313" key="1">
    <source>
        <dbReference type="EMBL" id="SDE82120.1"/>
    </source>
</evidence>
<dbReference type="AlphaFoldDB" id="A0A1G7G217"/>
<organism evidence="1 2">
    <name type="scientific">Dyadobacter soli</name>
    <dbReference type="NCBI Taxonomy" id="659014"/>
    <lineage>
        <taxon>Bacteria</taxon>
        <taxon>Pseudomonadati</taxon>
        <taxon>Bacteroidota</taxon>
        <taxon>Cytophagia</taxon>
        <taxon>Cytophagales</taxon>
        <taxon>Spirosomataceae</taxon>
        <taxon>Dyadobacter</taxon>
    </lineage>
</organism>